<keyword evidence="1" id="KW-0472">Membrane</keyword>
<accession>A0A1G2F9C8</accession>
<dbReference type="STRING" id="1801992.A2Y98_02350"/>
<organism evidence="2 3">
    <name type="scientific">Candidatus Portnoybacteria bacterium RBG_19FT_COMBO_36_7</name>
    <dbReference type="NCBI Taxonomy" id="1801992"/>
    <lineage>
        <taxon>Bacteria</taxon>
        <taxon>Candidatus Portnoyibacteriota</taxon>
    </lineage>
</organism>
<gene>
    <name evidence="2" type="ORF">A2Y98_02350</name>
</gene>
<dbReference type="InterPro" id="IPR025101">
    <property type="entry name" value="DUF4012"/>
</dbReference>
<evidence type="ECO:0000256" key="1">
    <source>
        <dbReference type="SAM" id="Phobius"/>
    </source>
</evidence>
<evidence type="ECO:0000313" key="2">
    <source>
        <dbReference type="EMBL" id="OGZ34151.1"/>
    </source>
</evidence>
<dbReference type="EMBL" id="MHMW01000018">
    <property type="protein sequence ID" value="OGZ34151.1"/>
    <property type="molecule type" value="Genomic_DNA"/>
</dbReference>
<evidence type="ECO:0008006" key="4">
    <source>
        <dbReference type="Google" id="ProtNLM"/>
    </source>
</evidence>
<reference evidence="2 3" key="1">
    <citation type="journal article" date="2016" name="Nat. Commun.">
        <title>Thousands of microbial genomes shed light on interconnected biogeochemical processes in an aquifer system.</title>
        <authorList>
            <person name="Anantharaman K."/>
            <person name="Brown C.T."/>
            <person name="Hug L.A."/>
            <person name="Sharon I."/>
            <person name="Castelle C.J."/>
            <person name="Probst A.J."/>
            <person name="Thomas B.C."/>
            <person name="Singh A."/>
            <person name="Wilkins M.J."/>
            <person name="Karaoz U."/>
            <person name="Brodie E.L."/>
            <person name="Williams K.H."/>
            <person name="Hubbard S.S."/>
            <person name="Banfield J.F."/>
        </authorList>
    </citation>
    <scope>NUCLEOTIDE SEQUENCE [LARGE SCALE GENOMIC DNA]</scope>
</reference>
<keyword evidence="1" id="KW-0812">Transmembrane</keyword>
<sequence length="878" mass="98265">MFDVRPRTTLGDLDLEKMAKLEEFLNLRIEEAEIPGTRTINLRPKRVNLCCTGETPPGGTLFSSGTKTSEKNIDFLSRLYDGNLPEESDILSVFDIIEATDELLKKTQEREIAHNIPVRNIFVEKQEEPVLEVASLEDPVLEIEQPQIQTTEPELVFPEIQAAAQIAESEPVFNFNSEYSYGREPDLTFWNRPQAQAQTEFVPGNEFLTPEFLLGRHAAGEFLGWRAIKKPIVIFLTAAFLIFSSISLFSWARGALIAKEEALNFGFAAYQSLMQAKDSLENADFGQAGKDFSNAYNYFAAADSQIKDTGGWLIPLLAKLPGFSYLSSRLKLIEAGQDMSKAGEEFSAMITLLQKGYEDSSRDNQAPFSEIIAQGKNHLEAGLVFLVSAKQNIEGIKVSALPESMRPQLVQLSEKMPQMIQTAALAIDWTDNFLAILGQQSAKKYLLVFQNNAEMRATGGFIGTYGLLDLDQGQVKKIFIDGIFNADGQLRENVVPPEPIQKISTAWSMHDANWFADFPTSAKKIMWFYEKTGGPTPDGVISLTPTVIERLLVLTGPIDMSEYGISLNSQNFAEITQYKVEVDYDKEINQPKKILADFAPKFIDKVSEQLSKNNIEVIKIINQLLKEKHILVYFSEPTLQEFIIKQGWAGEIKEAQHDYFSVINTNINGYKTDKVIDEKIEHTSQIKANGSIVDTLKITRHHQGGNSQYDWYNKVNSDYMRVYVPKGSNLISVSGQTKEEVNPPIDYEQAGFLTDEDVLAQKQGLKKDPVSGTDIFEESGKTVFGNWVYVSPGETVIITYQYQLPFKVDVYGKNSIYSLLAQKQSGSLSNKLILGVRWPVSWQVATDDASLSISGNQTALQSDLSVDRLINLTFSDVK</sequence>
<dbReference type="Pfam" id="PF13196">
    <property type="entry name" value="DUF4012"/>
    <property type="match status" value="1"/>
</dbReference>
<dbReference type="AlphaFoldDB" id="A0A1G2F9C8"/>
<protein>
    <recommendedName>
        <fullName evidence="4">DUF4012 domain-containing protein</fullName>
    </recommendedName>
</protein>
<name>A0A1G2F9C8_9BACT</name>
<dbReference type="Proteomes" id="UP000179099">
    <property type="component" value="Unassembled WGS sequence"/>
</dbReference>
<comment type="caution">
    <text evidence="2">The sequence shown here is derived from an EMBL/GenBank/DDBJ whole genome shotgun (WGS) entry which is preliminary data.</text>
</comment>
<proteinExistence type="predicted"/>
<feature type="transmembrane region" description="Helical" evidence="1">
    <location>
        <begin position="232"/>
        <end position="252"/>
    </location>
</feature>
<keyword evidence="1" id="KW-1133">Transmembrane helix</keyword>
<evidence type="ECO:0000313" key="3">
    <source>
        <dbReference type="Proteomes" id="UP000179099"/>
    </source>
</evidence>